<evidence type="ECO:0000313" key="3">
    <source>
        <dbReference type="EMBL" id="KMT59415.1"/>
    </source>
</evidence>
<organism evidence="3 4">
    <name type="scientific">Listeria fleischmannii 1991</name>
    <dbReference type="NCBI Taxonomy" id="1430899"/>
    <lineage>
        <taxon>Bacteria</taxon>
        <taxon>Bacillati</taxon>
        <taxon>Bacillota</taxon>
        <taxon>Bacilli</taxon>
        <taxon>Bacillales</taxon>
        <taxon>Listeriaceae</taxon>
        <taxon>Listeria</taxon>
    </lineage>
</organism>
<keyword evidence="4" id="KW-1185">Reference proteome</keyword>
<evidence type="ECO:0000313" key="4">
    <source>
        <dbReference type="Proteomes" id="UP000052258"/>
    </source>
</evidence>
<feature type="chain" id="PRO_5039382781" description="DUF5105 domain-containing protein" evidence="1">
    <location>
        <begin position="24"/>
        <end position="217"/>
    </location>
</feature>
<dbReference type="Pfam" id="PF17118">
    <property type="entry name" value="DUF5105"/>
    <property type="match status" value="1"/>
</dbReference>
<feature type="signal peptide" evidence="1">
    <location>
        <begin position="1"/>
        <end position="23"/>
    </location>
</feature>
<sequence>MKKKGIISLILVFVMSVFLTACGNDRVEPKEAADVTANALVYGKDMDKVKKVFGQDGSDSEKDFEKGFKQSFKSTITSSTGTTANIDKQVDELYTALRNRVKEKATYTTKVTKEDKENPEVTYSIKGLDMGAVQQKLASEIQKEVTSDASLAADQDKLMPKVLEIYTNEIKKAEAVSTPTDVKLKLKVNSKDEGKWQMENETTFVQNLMQAFYMGNM</sequence>
<protein>
    <recommendedName>
        <fullName evidence="2">DUF5105 domain-containing protein</fullName>
    </recommendedName>
</protein>
<accession>A0A0J8G9S4</accession>
<comment type="caution">
    <text evidence="3">The sequence shown here is derived from an EMBL/GenBank/DDBJ whole genome shotgun (WGS) entry which is preliminary data.</text>
</comment>
<dbReference type="InterPro" id="IPR031343">
    <property type="entry name" value="DUF5105"/>
</dbReference>
<feature type="domain" description="DUF5105" evidence="2">
    <location>
        <begin position="20"/>
        <end position="213"/>
    </location>
</feature>
<dbReference type="PROSITE" id="PS51257">
    <property type="entry name" value="PROKAR_LIPOPROTEIN"/>
    <property type="match status" value="1"/>
</dbReference>
<reference evidence="3 4" key="1">
    <citation type="journal article" date="2015" name="Genome Biol. Evol.">
        <title>Comparative Genomics of Listeria Sensu Lato: Genus-Wide Differences in Evolutionary Dynamics and the Progressive Gain of Complex, Potentially Pathogenicity-Related Traits through Lateral Gene Transfer.</title>
        <authorList>
            <person name="Chiara M."/>
            <person name="Caruso M."/>
            <person name="D'Erchia A.M."/>
            <person name="Manzari C."/>
            <person name="Fraccalvieri R."/>
            <person name="Goffredo E."/>
            <person name="Latorre L."/>
            <person name="Miccolupo A."/>
            <person name="Padalino I."/>
            <person name="Santagada G."/>
            <person name="Chiocco D."/>
            <person name="Pesole G."/>
            <person name="Horner D.S."/>
            <person name="Parisi A."/>
        </authorList>
    </citation>
    <scope>NUCLEOTIDE SEQUENCE [LARGE SCALE GENOMIC DNA]</scope>
    <source>
        <strain evidence="3 4">1991</strain>
    </source>
</reference>
<evidence type="ECO:0000259" key="2">
    <source>
        <dbReference type="Pfam" id="PF17118"/>
    </source>
</evidence>
<dbReference type="Proteomes" id="UP000052258">
    <property type="component" value="Unassembled WGS sequence"/>
</dbReference>
<name>A0A0J8G9S4_9LIST</name>
<evidence type="ECO:0000256" key="1">
    <source>
        <dbReference type="SAM" id="SignalP"/>
    </source>
</evidence>
<proteinExistence type="predicted"/>
<dbReference type="AlphaFoldDB" id="A0A0J8G9S4"/>
<gene>
    <name evidence="3" type="ORF">X560_1354</name>
</gene>
<dbReference type="PATRIC" id="fig|1430899.3.peg.1557"/>
<dbReference type="OrthoDB" id="2360945at2"/>
<dbReference type="EMBL" id="AZHO01000019">
    <property type="protein sequence ID" value="KMT59415.1"/>
    <property type="molecule type" value="Genomic_DNA"/>
</dbReference>
<keyword evidence="1" id="KW-0732">Signal</keyword>